<evidence type="ECO:0000256" key="2">
    <source>
        <dbReference type="ARBA" id="ARBA00023125"/>
    </source>
</evidence>
<dbReference type="PRINTS" id="PR00598">
    <property type="entry name" value="HTHMARR"/>
</dbReference>
<dbReference type="PANTHER" id="PTHR42756">
    <property type="entry name" value="TRANSCRIPTIONAL REGULATOR, MARR"/>
    <property type="match status" value="1"/>
</dbReference>
<evidence type="ECO:0000256" key="3">
    <source>
        <dbReference type="ARBA" id="ARBA00023163"/>
    </source>
</evidence>
<dbReference type="InterPro" id="IPR036388">
    <property type="entry name" value="WH-like_DNA-bd_sf"/>
</dbReference>
<dbReference type="OrthoDB" id="32523at2"/>
<dbReference type="SUPFAM" id="SSF46785">
    <property type="entry name" value="Winged helix' DNA-binding domain"/>
    <property type="match status" value="1"/>
</dbReference>
<gene>
    <name evidence="5" type="ORF">BCL74_2296</name>
</gene>
<evidence type="ECO:0000313" key="6">
    <source>
        <dbReference type="Proteomes" id="UP000277424"/>
    </source>
</evidence>
<reference evidence="5 6" key="1">
    <citation type="submission" date="2018-10" db="EMBL/GenBank/DDBJ databases">
        <title>Comparative analysis of microorganisms from saline springs in Andes Mountain Range, Colombia.</title>
        <authorList>
            <person name="Rubin E."/>
        </authorList>
    </citation>
    <scope>NUCLEOTIDE SEQUENCE [LARGE SCALE GENOMIC DNA]</scope>
    <source>
        <strain evidence="5 6">USBA 36</strain>
    </source>
</reference>
<dbReference type="Proteomes" id="UP000277424">
    <property type="component" value="Unassembled WGS sequence"/>
</dbReference>
<keyword evidence="1" id="KW-0805">Transcription regulation</keyword>
<dbReference type="Pfam" id="PF12802">
    <property type="entry name" value="MarR_2"/>
    <property type="match status" value="1"/>
</dbReference>
<organism evidence="5 6">
    <name type="scientific">Oceanibaculum indicum</name>
    <dbReference type="NCBI Taxonomy" id="526216"/>
    <lineage>
        <taxon>Bacteria</taxon>
        <taxon>Pseudomonadati</taxon>
        <taxon>Pseudomonadota</taxon>
        <taxon>Alphaproteobacteria</taxon>
        <taxon>Rhodospirillales</taxon>
        <taxon>Oceanibaculaceae</taxon>
        <taxon>Oceanibaculum</taxon>
    </lineage>
</organism>
<protein>
    <submittedName>
        <fullName evidence="5">DNA-binding MarR family transcriptional regulator</fullName>
    </submittedName>
</protein>
<dbReference type="GO" id="GO:0003677">
    <property type="term" value="F:DNA binding"/>
    <property type="evidence" value="ECO:0007669"/>
    <property type="project" value="UniProtKB-KW"/>
</dbReference>
<evidence type="ECO:0000259" key="4">
    <source>
        <dbReference type="PROSITE" id="PS50995"/>
    </source>
</evidence>
<dbReference type="AlphaFoldDB" id="A0A420WHA3"/>
<evidence type="ECO:0000256" key="1">
    <source>
        <dbReference type="ARBA" id="ARBA00023015"/>
    </source>
</evidence>
<dbReference type="RefSeq" id="WP_121220087.1">
    <property type="nucleotide sequence ID" value="NZ_RBIG01000002.1"/>
</dbReference>
<proteinExistence type="predicted"/>
<dbReference type="Gene3D" id="1.10.10.10">
    <property type="entry name" value="Winged helix-like DNA-binding domain superfamily/Winged helix DNA-binding domain"/>
    <property type="match status" value="1"/>
</dbReference>
<feature type="domain" description="HTH marR-type" evidence="4">
    <location>
        <begin position="1"/>
        <end position="157"/>
    </location>
</feature>
<name>A0A420WHA3_9PROT</name>
<dbReference type="InterPro" id="IPR036390">
    <property type="entry name" value="WH_DNA-bd_sf"/>
</dbReference>
<dbReference type="PANTHER" id="PTHR42756:SF1">
    <property type="entry name" value="TRANSCRIPTIONAL REPRESSOR OF EMRAB OPERON"/>
    <property type="match status" value="1"/>
</dbReference>
<keyword evidence="2 5" id="KW-0238">DNA-binding</keyword>
<sequence>MDRIDRILGQWNRERPDLDVTAMGEIGRYLRVARYFRREMEATFAKHGLNGATFDVLATLRRSGPPHALSPGDLMAATMVSSGTVTNRIDQLQKAGLVERRQNPADRRGFIVALTEKGFAVIEQAVADHVATQTRLISTFSPEQRAALDALLRAYLSAVPEA</sequence>
<evidence type="ECO:0000313" key="5">
    <source>
        <dbReference type="EMBL" id="RKQ70352.1"/>
    </source>
</evidence>
<dbReference type="PROSITE" id="PS50995">
    <property type="entry name" value="HTH_MARR_2"/>
    <property type="match status" value="1"/>
</dbReference>
<keyword evidence="3" id="KW-0804">Transcription</keyword>
<dbReference type="SMART" id="SM00347">
    <property type="entry name" value="HTH_MARR"/>
    <property type="match status" value="1"/>
</dbReference>
<dbReference type="EMBL" id="RBIG01000002">
    <property type="protein sequence ID" value="RKQ70352.1"/>
    <property type="molecule type" value="Genomic_DNA"/>
</dbReference>
<dbReference type="GO" id="GO:0003700">
    <property type="term" value="F:DNA-binding transcription factor activity"/>
    <property type="evidence" value="ECO:0007669"/>
    <property type="project" value="InterPro"/>
</dbReference>
<comment type="caution">
    <text evidence="5">The sequence shown here is derived from an EMBL/GenBank/DDBJ whole genome shotgun (WGS) entry which is preliminary data.</text>
</comment>
<accession>A0A420WHA3</accession>
<dbReference type="InterPro" id="IPR000835">
    <property type="entry name" value="HTH_MarR-typ"/>
</dbReference>